<evidence type="ECO:0000313" key="1">
    <source>
        <dbReference type="EMBL" id="SFD10070.1"/>
    </source>
</evidence>
<sequence>MKAELIAAIKDKYNSYITYLIYNYRGREYMITAYNNGYSESLSSQHRYEQQQIDRELEKQNQPEAYTGEVEKALDMLYDIWEQ</sequence>
<evidence type="ECO:0000313" key="2">
    <source>
        <dbReference type="Proteomes" id="UP000182192"/>
    </source>
</evidence>
<accession>A0A1I1PVY8</accession>
<dbReference type="AlphaFoldDB" id="A0A1I1PVY8"/>
<dbReference type="Proteomes" id="UP000182192">
    <property type="component" value="Unassembled WGS sequence"/>
</dbReference>
<protein>
    <submittedName>
        <fullName evidence="1">Uncharacterized protein</fullName>
    </submittedName>
</protein>
<dbReference type="OrthoDB" id="9867891at2"/>
<gene>
    <name evidence="1" type="ORF">SAMN02910406_03094</name>
</gene>
<organism evidence="1 2">
    <name type="scientific">Ruminococcus albus</name>
    <dbReference type="NCBI Taxonomy" id="1264"/>
    <lineage>
        <taxon>Bacteria</taxon>
        <taxon>Bacillati</taxon>
        <taxon>Bacillota</taxon>
        <taxon>Clostridia</taxon>
        <taxon>Eubacteriales</taxon>
        <taxon>Oscillospiraceae</taxon>
        <taxon>Ruminococcus</taxon>
    </lineage>
</organism>
<name>A0A1I1PVY8_RUMAL</name>
<reference evidence="1 2" key="1">
    <citation type="submission" date="2016-10" db="EMBL/GenBank/DDBJ databases">
        <authorList>
            <person name="de Groot N.N."/>
        </authorList>
    </citation>
    <scope>NUCLEOTIDE SEQUENCE [LARGE SCALE GENOMIC DNA]</scope>
    <source>
        <strain evidence="1 2">AR67</strain>
    </source>
</reference>
<dbReference type="EMBL" id="FOKQ01000035">
    <property type="protein sequence ID" value="SFD10070.1"/>
    <property type="molecule type" value="Genomic_DNA"/>
</dbReference>
<dbReference type="RefSeq" id="WP_074962901.1">
    <property type="nucleotide sequence ID" value="NZ_FOKQ01000035.1"/>
</dbReference>
<proteinExistence type="predicted"/>